<reference evidence="1" key="1">
    <citation type="submission" date="2015-03" db="EMBL/GenBank/DDBJ databases">
        <title>Draft genome sequence of Mizugakiibacter sediminis skMP5.</title>
        <authorList>
            <person name="Watanabe T."/>
            <person name="Kojima H."/>
            <person name="Fukui M."/>
        </authorList>
    </citation>
    <scope>NUCLEOTIDE SEQUENCE</scope>
    <source>
        <strain evidence="1">SkMP5</strain>
    </source>
</reference>
<dbReference type="STRING" id="1475481.GCA_000953855_01586"/>
<accession>A0A0K8QN16</accession>
<organism evidence="2">
    <name type="scientific">Mizugakiibacter sediminis</name>
    <dbReference type="NCBI Taxonomy" id="1475481"/>
    <lineage>
        <taxon>Bacteria</taxon>
        <taxon>Pseudomonadati</taxon>
        <taxon>Pseudomonadota</taxon>
        <taxon>Gammaproteobacteria</taxon>
        <taxon>Lysobacterales</taxon>
        <taxon>Rhodanobacteraceae</taxon>
        <taxon>Mizugakiibacter</taxon>
    </lineage>
</organism>
<reference evidence="2" key="2">
    <citation type="submission" date="2015-08" db="EMBL/GenBank/DDBJ databases">
        <title>Complete DNA Sequence of Pseudomonas syringae pv. actinidiae, the Causal Agent of Kiwifruit Canker Disease.</title>
        <authorList>
            <person name="Rikkerink E.H.A."/>
            <person name="Fineran P.C."/>
        </authorList>
    </citation>
    <scope>NUCLEOTIDE SEQUENCE</scope>
    <source>
        <strain evidence="2">SkMP5</strain>
    </source>
</reference>
<dbReference type="AlphaFoldDB" id="A0A0K8QN16"/>
<evidence type="ECO:0000313" key="1">
    <source>
        <dbReference type="EMBL" id="GAN44694.1"/>
    </source>
</evidence>
<dbReference type="OrthoDB" id="9924655at2"/>
<sequence length="116" mass="12078">MTTNARVRNIATGVDAEMIAEQVHLFYNPQDGSGSVSFQGRESLFVNGAYQPLAGDFNILQAQLADIAARCFAPAGTVDPVTGADLSQVSAAGLVLIVKAAYDVMFNERAAAQAGA</sequence>
<gene>
    <name evidence="1" type="ORF">MBSD_1229</name>
    <name evidence="2" type="ORF">MBSD_n1557</name>
</gene>
<dbReference type="EMBL" id="DF952378">
    <property type="protein sequence ID" value="GAN44694.1"/>
    <property type="molecule type" value="Genomic_DNA"/>
</dbReference>
<proteinExistence type="predicted"/>
<keyword evidence="3" id="KW-1185">Reference proteome</keyword>
<name>A0A0K8QN16_9GAMM</name>
<dbReference type="HOGENOM" id="CLU_2095916_0_0_6"/>
<dbReference type="EMBL" id="DF970196">
    <property type="protein sequence ID" value="GAP66253.1"/>
    <property type="molecule type" value="Genomic_DNA"/>
</dbReference>
<evidence type="ECO:0000313" key="3">
    <source>
        <dbReference type="Proteomes" id="UP000253740"/>
    </source>
</evidence>
<evidence type="ECO:0000313" key="2">
    <source>
        <dbReference type="EMBL" id="GAP66253.1"/>
    </source>
</evidence>
<dbReference type="Proteomes" id="UP000253740">
    <property type="component" value="Unassembled WGS sequence"/>
</dbReference>
<protein>
    <submittedName>
        <fullName evidence="2">Uncharacterized protein</fullName>
    </submittedName>
</protein>